<organism evidence="2 3">
    <name type="scientific">Aphanomyces astaci</name>
    <name type="common">Crayfish plague agent</name>
    <dbReference type="NCBI Taxonomy" id="112090"/>
    <lineage>
        <taxon>Eukaryota</taxon>
        <taxon>Sar</taxon>
        <taxon>Stramenopiles</taxon>
        <taxon>Oomycota</taxon>
        <taxon>Saprolegniomycetes</taxon>
        <taxon>Saprolegniales</taxon>
        <taxon>Verrucalvaceae</taxon>
        <taxon>Aphanomyces</taxon>
    </lineage>
</organism>
<dbReference type="EMBL" id="QUTI01028960">
    <property type="protein sequence ID" value="RLO04387.1"/>
    <property type="molecule type" value="Genomic_DNA"/>
</dbReference>
<comment type="caution">
    <text evidence="2">The sequence shown here is derived from an EMBL/GenBank/DDBJ whole genome shotgun (WGS) entry which is preliminary data.</text>
</comment>
<feature type="domain" description="CBS" evidence="1">
    <location>
        <begin position="1"/>
        <end position="28"/>
    </location>
</feature>
<sequence length="50" mass="5576">MVQRNIGSLIVTQENQGVVGIVTERDILVKGKETAEHEELAVKDIMSKRI</sequence>
<dbReference type="Proteomes" id="UP000275652">
    <property type="component" value="Unassembled WGS sequence"/>
</dbReference>
<feature type="non-terminal residue" evidence="2">
    <location>
        <position position="1"/>
    </location>
</feature>
<evidence type="ECO:0000313" key="2">
    <source>
        <dbReference type="EMBL" id="RLO04387.1"/>
    </source>
</evidence>
<dbReference type="AlphaFoldDB" id="A0A9X8DVU0"/>
<gene>
    <name evidence="2" type="ORF">DYB28_001247</name>
</gene>
<protein>
    <recommendedName>
        <fullName evidence="1">CBS domain-containing protein</fullName>
    </recommendedName>
</protein>
<evidence type="ECO:0000259" key="1">
    <source>
        <dbReference type="Pfam" id="PF00571"/>
    </source>
</evidence>
<name>A0A9X8DVU0_APHAT</name>
<accession>A0A9X8DVU0</accession>
<dbReference type="Gene3D" id="3.90.1280.20">
    <property type="match status" value="1"/>
</dbReference>
<dbReference type="Pfam" id="PF00571">
    <property type="entry name" value="CBS"/>
    <property type="match status" value="1"/>
</dbReference>
<reference evidence="2 3" key="1">
    <citation type="journal article" date="2018" name="J. Invertebr. Pathol.">
        <title>New genotyping method for the causative agent of crayfish plague (Aphanomyces astaci) based on whole genome data.</title>
        <authorList>
            <person name="Minardi D."/>
            <person name="Studholme D.J."/>
            <person name="van der Giezen M."/>
            <person name="Pretto T."/>
            <person name="Oidtmann B."/>
        </authorList>
    </citation>
    <scope>NUCLEOTIDE SEQUENCE [LARGE SCALE GENOMIC DNA]</scope>
    <source>
        <strain evidence="2 3">KB13</strain>
    </source>
</reference>
<evidence type="ECO:0000313" key="3">
    <source>
        <dbReference type="Proteomes" id="UP000275652"/>
    </source>
</evidence>
<dbReference type="InterPro" id="IPR000644">
    <property type="entry name" value="CBS_dom"/>
</dbReference>
<dbReference type="SUPFAM" id="SSF54631">
    <property type="entry name" value="CBS-domain pair"/>
    <property type="match status" value="1"/>
</dbReference>
<dbReference type="InterPro" id="IPR046342">
    <property type="entry name" value="CBS_dom_sf"/>
</dbReference>
<proteinExistence type="predicted"/>